<gene>
    <name evidence="2" type="ORF">MNBD_GAMMA13-1820</name>
</gene>
<dbReference type="Gene3D" id="1.25.40.10">
    <property type="entry name" value="Tetratricopeptide repeat domain"/>
    <property type="match status" value="1"/>
</dbReference>
<reference evidence="2" key="1">
    <citation type="submission" date="2018-06" db="EMBL/GenBank/DDBJ databases">
        <authorList>
            <person name="Zhirakovskaya E."/>
        </authorList>
    </citation>
    <scope>NUCLEOTIDE SEQUENCE</scope>
</reference>
<organism evidence="2">
    <name type="scientific">hydrothermal vent metagenome</name>
    <dbReference type="NCBI Taxonomy" id="652676"/>
    <lineage>
        <taxon>unclassified sequences</taxon>
        <taxon>metagenomes</taxon>
        <taxon>ecological metagenomes</taxon>
    </lineage>
</organism>
<sequence>MSIRYKFTLATILLLFMPVSAHAAGVIDTISIDDSENPATIRIDFTIPLQYINHAPENQGDELQVQFRTISSNLFSVQTEATEQQTVVPPTSHLVPLTDASYRGVGGAEAGVLTLRFSRKVNYTVYPGVDRRHVLIKVVTVDNAVEKQPQPTVSQPTSTYKSNKRRFNLTQHYTINLDIYLEGKDQPPLKDMPEQDQYVIYTTDFPIQGRVWSLLRVGFFDTRQQAEVYMKKIINLYPGAWVAYADAKEIDKAQQQETLLKKVVKAPVVRPQSVLPATDDKKIYDLMERARKAIAKNDVNHAVQLYTKVRSYPENPYSRDALEFLGLARERKRQYAHAIRVYNEYIELYPEGEGVTRVKQRLAGITTARQQAKKPADGGKTGAVASAKTESERANPWEVFGGFSQFYRRDEFKTEIGGSTTTQSSLANDLDITARKRTDKYAIQTRFTGSYLYDFLDDGRGDTSSISSLYVDGNEKQYGLSARLGRQSRNTGGVLGRFDGMLLSYQLNDRLTVNGVAGFPVFSTRDAVKTDRYLYGVSADIGAVANAWDFEAFYIEQQNNGILDRRAIGGEVRYFDPIRSMNGFIDYDISFDSLNTVILLGTWTLPDRTIINASLDYRNSPILTTTNALQGQNLRGLDDLLDSLTEDQIRQLAEDRTADATTVILGASHPLNDKLQITGDVTVTSLSGTNASGNVAATEESGNDYFYNMQLIASNLIKSGDISLLGLRYSDTSTSKISTLTLDMRYPIRTVWRINPRLRTDYRDNTNNNSTQLIVSPSLRIDYRWRRRYRFEFEAGGEWSNQDLPNGSQDTSSYFLDVGYRIDF</sequence>
<dbReference type="InterPro" id="IPR011990">
    <property type="entry name" value="TPR-like_helical_dom_sf"/>
</dbReference>
<dbReference type="SUPFAM" id="SSF48452">
    <property type="entry name" value="TPR-like"/>
    <property type="match status" value="1"/>
</dbReference>
<evidence type="ECO:0000313" key="2">
    <source>
        <dbReference type="EMBL" id="VAW77576.1"/>
    </source>
</evidence>
<protein>
    <submittedName>
        <fullName evidence="2">Uncharacterized protein</fullName>
    </submittedName>
</protein>
<evidence type="ECO:0000256" key="1">
    <source>
        <dbReference type="SAM" id="MobiDB-lite"/>
    </source>
</evidence>
<accession>A0A3B0ZA81</accession>
<dbReference type="EMBL" id="UOFK01000122">
    <property type="protein sequence ID" value="VAW77576.1"/>
    <property type="molecule type" value="Genomic_DNA"/>
</dbReference>
<dbReference type="PROSITE" id="PS50005">
    <property type="entry name" value="TPR"/>
    <property type="match status" value="1"/>
</dbReference>
<feature type="region of interest" description="Disordered" evidence="1">
    <location>
        <begin position="369"/>
        <end position="388"/>
    </location>
</feature>
<name>A0A3B0ZA81_9ZZZZ</name>
<proteinExistence type="predicted"/>
<dbReference type="AlphaFoldDB" id="A0A3B0ZA81"/>
<dbReference type="InterPro" id="IPR019734">
    <property type="entry name" value="TPR_rpt"/>
</dbReference>